<dbReference type="PROSITE" id="PS51421">
    <property type="entry name" value="RAS"/>
    <property type="match status" value="1"/>
</dbReference>
<dbReference type="Proteomes" id="UP001328107">
    <property type="component" value="Unassembled WGS sequence"/>
</dbReference>
<dbReference type="InterPro" id="IPR001806">
    <property type="entry name" value="Small_GTPase"/>
</dbReference>
<dbReference type="SUPFAM" id="SSF52540">
    <property type="entry name" value="P-loop containing nucleoside triphosphate hydrolases"/>
    <property type="match status" value="1"/>
</dbReference>
<keyword evidence="3" id="KW-0378">Hydrolase</keyword>
<dbReference type="AlphaFoldDB" id="A0AAN5D2J0"/>
<evidence type="ECO:0000313" key="6">
    <source>
        <dbReference type="EMBL" id="GMR54890.1"/>
    </source>
</evidence>
<dbReference type="Pfam" id="PF00071">
    <property type="entry name" value="Ras"/>
    <property type="match status" value="1"/>
</dbReference>
<evidence type="ECO:0000256" key="5">
    <source>
        <dbReference type="SAM" id="MobiDB-lite"/>
    </source>
</evidence>
<dbReference type="SMART" id="SM00175">
    <property type="entry name" value="RAB"/>
    <property type="match status" value="1"/>
</dbReference>
<dbReference type="EC" id="3.6.5.2" evidence="2"/>
<organism evidence="6 7">
    <name type="scientific">Pristionchus mayeri</name>
    <dbReference type="NCBI Taxonomy" id="1317129"/>
    <lineage>
        <taxon>Eukaryota</taxon>
        <taxon>Metazoa</taxon>
        <taxon>Ecdysozoa</taxon>
        <taxon>Nematoda</taxon>
        <taxon>Chromadorea</taxon>
        <taxon>Rhabditida</taxon>
        <taxon>Rhabditina</taxon>
        <taxon>Diplogasteromorpha</taxon>
        <taxon>Diplogasteroidea</taxon>
        <taxon>Neodiplogasteridae</taxon>
        <taxon>Pristionchus</taxon>
    </lineage>
</organism>
<dbReference type="PANTHER" id="PTHR45704">
    <property type="entry name" value="RAS-LIKE FAMILY MEMBER 11"/>
    <property type="match status" value="1"/>
</dbReference>
<comment type="catalytic activity">
    <reaction evidence="4">
        <text>GTP + H2O = GDP + phosphate + H(+)</text>
        <dbReference type="Rhea" id="RHEA:19669"/>
        <dbReference type="ChEBI" id="CHEBI:15377"/>
        <dbReference type="ChEBI" id="CHEBI:15378"/>
        <dbReference type="ChEBI" id="CHEBI:37565"/>
        <dbReference type="ChEBI" id="CHEBI:43474"/>
        <dbReference type="ChEBI" id="CHEBI:58189"/>
        <dbReference type="EC" id="3.6.5.2"/>
    </reaction>
</comment>
<dbReference type="Gene3D" id="3.40.50.300">
    <property type="entry name" value="P-loop containing nucleotide triphosphate hydrolases"/>
    <property type="match status" value="1"/>
</dbReference>
<reference evidence="7" key="1">
    <citation type="submission" date="2022-10" db="EMBL/GenBank/DDBJ databases">
        <title>Genome assembly of Pristionchus species.</title>
        <authorList>
            <person name="Yoshida K."/>
            <person name="Sommer R.J."/>
        </authorList>
    </citation>
    <scope>NUCLEOTIDE SEQUENCE [LARGE SCALE GENOMIC DNA]</scope>
    <source>
        <strain evidence="7">RS5460</strain>
    </source>
</reference>
<protein>
    <recommendedName>
        <fullName evidence="2">small monomeric GTPase</fullName>
        <ecNumber evidence="2">3.6.5.2</ecNumber>
    </recommendedName>
</protein>
<comment type="caution">
    <text evidence="6">The sequence shown here is derived from an EMBL/GenBank/DDBJ whole genome shotgun (WGS) entry which is preliminary data.</text>
</comment>
<sequence>MRPPNAPQREIHIALLGQSQVGKSAFIVKYMTRRFIGEYDGSLEETYCKEENIGGESVLVCLMDTVDCESRECLRWQTWGDLLIVVYDITCSKSLSFAEKLLERMGKHEHSECPREHRTLLLGNKTDLERYRVVSEEEGRRVAALHGALFAECCVAGEGRGVKEVVESALNSMVGKKRSPSPTRLCSSDSEISAHSSGKSTFSVTLRSPSRLKESSKLAYLHKSPSLSKMNKTGSKLLKLFHN</sequence>
<comment type="similarity">
    <text evidence="1">Belongs to the small GTPase superfamily. Ras family.</text>
</comment>
<name>A0AAN5D2J0_9BILA</name>
<keyword evidence="7" id="KW-1185">Reference proteome</keyword>
<dbReference type="PRINTS" id="PR00449">
    <property type="entry name" value="RASTRNSFRMNG"/>
</dbReference>
<evidence type="ECO:0000256" key="4">
    <source>
        <dbReference type="ARBA" id="ARBA00048098"/>
    </source>
</evidence>
<feature type="compositionally biased region" description="Polar residues" evidence="5">
    <location>
        <begin position="180"/>
        <end position="208"/>
    </location>
</feature>
<evidence type="ECO:0000256" key="2">
    <source>
        <dbReference type="ARBA" id="ARBA00011984"/>
    </source>
</evidence>
<gene>
    <name evidence="6" type="ORF">PMAYCL1PPCAC_25085</name>
</gene>
<feature type="region of interest" description="Disordered" evidence="5">
    <location>
        <begin position="176"/>
        <end position="208"/>
    </location>
</feature>
<dbReference type="SMART" id="SM00173">
    <property type="entry name" value="RAS"/>
    <property type="match status" value="1"/>
</dbReference>
<dbReference type="PROSITE" id="PS51419">
    <property type="entry name" value="RAB"/>
    <property type="match status" value="1"/>
</dbReference>
<dbReference type="EMBL" id="BTRK01000005">
    <property type="protein sequence ID" value="GMR54890.1"/>
    <property type="molecule type" value="Genomic_DNA"/>
</dbReference>
<evidence type="ECO:0000256" key="3">
    <source>
        <dbReference type="ARBA" id="ARBA00022801"/>
    </source>
</evidence>
<accession>A0AAN5D2J0</accession>
<dbReference type="InterPro" id="IPR027417">
    <property type="entry name" value="P-loop_NTPase"/>
</dbReference>
<dbReference type="GO" id="GO:0005525">
    <property type="term" value="F:GTP binding"/>
    <property type="evidence" value="ECO:0007669"/>
    <property type="project" value="InterPro"/>
</dbReference>
<dbReference type="InterPro" id="IPR051065">
    <property type="entry name" value="Ras-related_GTPase"/>
</dbReference>
<dbReference type="GO" id="GO:0003925">
    <property type="term" value="F:G protein activity"/>
    <property type="evidence" value="ECO:0007669"/>
    <property type="project" value="UniProtKB-EC"/>
</dbReference>
<proteinExistence type="inferred from homology"/>
<evidence type="ECO:0000256" key="1">
    <source>
        <dbReference type="ARBA" id="ARBA00008344"/>
    </source>
</evidence>
<evidence type="ECO:0000313" key="7">
    <source>
        <dbReference type="Proteomes" id="UP001328107"/>
    </source>
</evidence>